<evidence type="ECO:0000313" key="1">
    <source>
        <dbReference type="EMBL" id="MFC4299470.1"/>
    </source>
</evidence>
<comment type="caution">
    <text evidence="1">The sequence shown here is derived from an EMBL/GenBank/DDBJ whole genome shotgun (WGS) entry which is preliminary data.</text>
</comment>
<sequence>MPLDSRLISHLDRGLILDITLEDLPFRVYVAQREADIEQVADLVPPEQFQGDGDVHVAAIHDGDDASEQIQDVLFNLNPGDAIVFLCTGPLAYAEALAELGQPDAASAR</sequence>
<protein>
    <submittedName>
        <fullName evidence="1">Uncharacterized protein</fullName>
    </submittedName>
</protein>
<evidence type="ECO:0000313" key="2">
    <source>
        <dbReference type="Proteomes" id="UP001595756"/>
    </source>
</evidence>
<name>A0ABV8S331_9BURK</name>
<dbReference type="RefSeq" id="WP_376814001.1">
    <property type="nucleotide sequence ID" value="NZ_JBHSDY010000010.1"/>
</dbReference>
<dbReference type="EMBL" id="JBHSDY010000010">
    <property type="protein sequence ID" value="MFC4299470.1"/>
    <property type="molecule type" value="Genomic_DNA"/>
</dbReference>
<organism evidence="1 2">
    <name type="scientific">Castellaniella hirudinis</name>
    <dbReference type="NCBI Taxonomy" id="1144617"/>
    <lineage>
        <taxon>Bacteria</taxon>
        <taxon>Pseudomonadati</taxon>
        <taxon>Pseudomonadota</taxon>
        <taxon>Betaproteobacteria</taxon>
        <taxon>Burkholderiales</taxon>
        <taxon>Alcaligenaceae</taxon>
        <taxon>Castellaniella</taxon>
    </lineage>
</organism>
<proteinExistence type="predicted"/>
<keyword evidence="2" id="KW-1185">Reference proteome</keyword>
<gene>
    <name evidence="1" type="ORF">ACFO0J_15610</name>
</gene>
<accession>A0ABV8S331</accession>
<reference evidence="2" key="1">
    <citation type="journal article" date="2019" name="Int. J. Syst. Evol. Microbiol.">
        <title>The Global Catalogue of Microorganisms (GCM) 10K type strain sequencing project: providing services to taxonomists for standard genome sequencing and annotation.</title>
        <authorList>
            <consortium name="The Broad Institute Genomics Platform"/>
            <consortium name="The Broad Institute Genome Sequencing Center for Infectious Disease"/>
            <person name="Wu L."/>
            <person name="Ma J."/>
        </authorList>
    </citation>
    <scope>NUCLEOTIDE SEQUENCE [LARGE SCALE GENOMIC DNA]</scope>
    <source>
        <strain evidence="2">CGMCC 1.19029</strain>
    </source>
</reference>
<dbReference type="Proteomes" id="UP001595756">
    <property type="component" value="Unassembled WGS sequence"/>
</dbReference>